<dbReference type="SUPFAM" id="SSF53335">
    <property type="entry name" value="S-adenosyl-L-methionine-dependent methyltransferases"/>
    <property type="match status" value="2"/>
</dbReference>
<evidence type="ECO:0000256" key="1">
    <source>
        <dbReference type="ARBA" id="ARBA00022603"/>
    </source>
</evidence>
<dbReference type="PANTHER" id="PTHR14911">
    <property type="entry name" value="THUMP DOMAIN-CONTAINING"/>
    <property type="match status" value="1"/>
</dbReference>
<reference evidence="4 5" key="1">
    <citation type="journal article" date="2016" name="Nat. Commun.">
        <title>Thousands of microbial genomes shed light on interconnected biogeochemical processes in an aquifer system.</title>
        <authorList>
            <person name="Anantharaman K."/>
            <person name="Brown C.T."/>
            <person name="Hug L.A."/>
            <person name="Sharon I."/>
            <person name="Castelle C.J."/>
            <person name="Probst A.J."/>
            <person name="Thomas B.C."/>
            <person name="Singh A."/>
            <person name="Wilkins M.J."/>
            <person name="Karaoz U."/>
            <person name="Brodie E.L."/>
            <person name="Williams K.H."/>
            <person name="Hubbard S.S."/>
            <person name="Banfield J.F."/>
        </authorList>
    </citation>
    <scope>NUCLEOTIDE SEQUENCE [LARGE SCALE GENOMIC DNA]</scope>
</reference>
<evidence type="ECO:0000256" key="2">
    <source>
        <dbReference type="ARBA" id="ARBA00022679"/>
    </source>
</evidence>
<evidence type="ECO:0000313" key="5">
    <source>
        <dbReference type="Proteomes" id="UP000177907"/>
    </source>
</evidence>
<gene>
    <name evidence="4" type="ORF">A3J93_00020</name>
</gene>
<dbReference type="GO" id="GO:0003677">
    <property type="term" value="F:DNA binding"/>
    <property type="evidence" value="ECO:0007669"/>
    <property type="project" value="InterPro"/>
</dbReference>
<dbReference type="GO" id="GO:0030488">
    <property type="term" value="P:tRNA methylation"/>
    <property type="evidence" value="ECO:0007669"/>
    <property type="project" value="TreeGrafter"/>
</dbReference>
<dbReference type="Pfam" id="PF01555">
    <property type="entry name" value="N6_N4_Mtase"/>
    <property type="match status" value="2"/>
</dbReference>
<keyword evidence="1 4" id="KW-0489">Methyltransferase</keyword>
<dbReference type="STRING" id="1798704.A3J93_00020"/>
<evidence type="ECO:0000259" key="3">
    <source>
        <dbReference type="Pfam" id="PF01555"/>
    </source>
</evidence>
<keyword evidence="2" id="KW-0808">Transferase</keyword>
<organism evidence="4 5">
    <name type="scientific">Candidatus Magasanikbacteria bacterium RIFOXYC2_FULL_42_28</name>
    <dbReference type="NCBI Taxonomy" id="1798704"/>
    <lineage>
        <taxon>Bacteria</taxon>
        <taxon>Candidatus Magasanikiibacteriota</taxon>
    </lineage>
</organism>
<dbReference type="PANTHER" id="PTHR14911:SF13">
    <property type="entry name" value="TRNA (GUANINE(6)-N2)-METHYLTRANSFERASE THUMP3"/>
    <property type="match status" value="1"/>
</dbReference>
<dbReference type="AlphaFoldDB" id="A0A1F6NW81"/>
<name>A0A1F6NW81_9BACT</name>
<dbReference type="EMBL" id="MFQZ01000005">
    <property type="protein sequence ID" value="OGH88118.1"/>
    <property type="molecule type" value="Genomic_DNA"/>
</dbReference>
<dbReference type="InterPro" id="IPR029063">
    <property type="entry name" value="SAM-dependent_MTases_sf"/>
</dbReference>
<dbReference type="GO" id="GO:0008170">
    <property type="term" value="F:N-methyltransferase activity"/>
    <property type="evidence" value="ECO:0007669"/>
    <property type="project" value="InterPro"/>
</dbReference>
<proteinExistence type="predicted"/>
<dbReference type="Proteomes" id="UP000177907">
    <property type="component" value="Unassembled WGS sequence"/>
</dbReference>
<dbReference type="Gene3D" id="3.40.50.150">
    <property type="entry name" value="Vaccinia Virus protein VP39"/>
    <property type="match status" value="2"/>
</dbReference>
<evidence type="ECO:0000313" key="4">
    <source>
        <dbReference type="EMBL" id="OGH88118.1"/>
    </source>
</evidence>
<dbReference type="InterPro" id="IPR002941">
    <property type="entry name" value="DNA_methylase_N4/N6"/>
</dbReference>
<feature type="domain" description="DNA methylase N-4/N-6" evidence="3">
    <location>
        <begin position="125"/>
        <end position="249"/>
    </location>
</feature>
<feature type="domain" description="DNA methylase N-4/N-6" evidence="3">
    <location>
        <begin position="12"/>
        <end position="94"/>
    </location>
</feature>
<protein>
    <submittedName>
        <fullName evidence="4">DNA methylase N-4</fullName>
    </submittedName>
</protein>
<comment type="caution">
    <text evidence="4">The sequence shown here is derived from an EMBL/GenBank/DDBJ whole genome shotgun (WGS) entry which is preliminary data.</text>
</comment>
<dbReference type="GO" id="GO:0016423">
    <property type="term" value="F:tRNA (guanine) methyltransferase activity"/>
    <property type="evidence" value="ECO:0007669"/>
    <property type="project" value="TreeGrafter"/>
</dbReference>
<accession>A0A1F6NW81</accession>
<sequence length="249" mass="29065">MEKVKLKLHPDTFDLECTTVWSFPRRGNWATHKSDWRGNWAPEVVRNLILRYSKEKDHLLDCMIGGGTTAIEAKILNRHITCVDVNEEALERTKKSLEFTVENTAKQRIVKCDARNMEFIKDGEIDFVLTHPPYVDIVKYSEGKIKTDLSNIHDIDEFVEEIGKIAKELHRVLKTGKYCAVLMGDTRRNKMYQPLAFKVMSKFLDCGFQLKEDIIKKQHNCSATGFWVKRSKESNFLLIMHEHLFIFQK</sequence>
<dbReference type="CDD" id="cd02440">
    <property type="entry name" value="AdoMet_MTases"/>
    <property type="match status" value="1"/>
</dbReference>